<dbReference type="InterPro" id="IPR036249">
    <property type="entry name" value="Thioredoxin-like_sf"/>
</dbReference>
<sequence length="118" mass="12948">MTSSVDSELYFRLHVFVCTNQRPPDAARPGCGAHKSDAARDHLKTRAKALGLKDVRVNSAGCLGRCELGPLLVVYPDGVWYRFDTLADIDEILETHLGRGGRVERLLLPPDAHPVLTA</sequence>
<evidence type="ECO:0000313" key="1">
    <source>
        <dbReference type="EMBL" id="SEH27614.1"/>
    </source>
</evidence>
<protein>
    <submittedName>
        <fullName evidence="1">(2Fe-2S) ferredoxin</fullName>
    </submittedName>
</protein>
<accession>A0A1H6H0D7</accession>
<dbReference type="RefSeq" id="WP_074765331.1">
    <property type="nucleotide sequence ID" value="NZ_FNWO01000002.1"/>
</dbReference>
<proteinExistence type="predicted"/>
<dbReference type="SUPFAM" id="SSF52833">
    <property type="entry name" value="Thioredoxin-like"/>
    <property type="match status" value="1"/>
</dbReference>
<gene>
    <name evidence="1" type="ORF">SAMN04244559_00551</name>
</gene>
<evidence type="ECO:0000313" key="2">
    <source>
        <dbReference type="Proteomes" id="UP000182983"/>
    </source>
</evidence>
<dbReference type="CDD" id="cd02980">
    <property type="entry name" value="TRX_Fd_family"/>
    <property type="match status" value="1"/>
</dbReference>
<keyword evidence="2" id="KW-1185">Reference proteome</keyword>
<dbReference type="EMBL" id="FNWO01000002">
    <property type="protein sequence ID" value="SEH27614.1"/>
    <property type="molecule type" value="Genomic_DNA"/>
</dbReference>
<organism evidence="1 2">
    <name type="scientific">Magnetospirillum fulvum</name>
    <name type="common">Rhodospirillum fulvum</name>
    <dbReference type="NCBI Taxonomy" id="1082"/>
    <lineage>
        <taxon>Bacteria</taxon>
        <taxon>Pseudomonadati</taxon>
        <taxon>Pseudomonadota</taxon>
        <taxon>Alphaproteobacteria</taxon>
        <taxon>Rhodospirillales</taxon>
        <taxon>Rhodospirillaceae</taxon>
        <taxon>Magnetospirillum</taxon>
    </lineage>
</organism>
<dbReference type="Gene3D" id="3.40.30.10">
    <property type="entry name" value="Glutaredoxin"/>
    <property type="match status" value="1"/>
</dbReference>
<dbReference type="AlphaFoldDB" id="A0A1H6H0D7"/>
<name>A0A1H6H0D7_MAGFU</name>
<dbReference type="Proteomes" id="UP000182983">
    <property type="component" value="Unassembled WGS sequence"/>
</dbReference>
<reference evidence="2" key="1">
    <citation type="submission" date="2016-10" db="EMBL/GenBank/DDBJ databases">
        <authorList>
            <person name="Varghese N."/>
            <person name="Submissions S."/>
        </authorList>
    </citation>
    <scope>NUCLEOTIDE SEQUENCE [LARGE SCALE GENOMIC DNA]</scope>
    <source>
        <strain evidence="2">DSM 13234</strain>
    </source>
</reference>
<dbReference type="OrthoDB" id="9800597at2"/>